<dbReference type="eggNOG" id="ENOG502SQ6X">
    <property type="taxonomic scope" value="Eukaryota"/>
</dbReference>
<evidence type="ECO:0000313" key="3">
    <source>
        <dbReference type="EMBL" id="ETW79195.1"/>
    </source>
</evidence>
<accession>W4K1H8</accession>
<dbReference type="InParanoid" id="W4K1H8"/>
<feature type="compositionally biased region" description="Polar residues" evidence="1">
    <location>
        <begin position="461"/>
        <end position="471"/>
    </location>
</feature>
<feature type="region of interest" description="Disordered" evidence="1">
    <location>
        <begin position="430"/>
        <end position="585"/>
    </location>
</feature>
<proteinExistence type="predicted"/>
<dbReference type="OrthoDB" id="3168838at2759"/>
<keyword evidence="2" id="KW-0812">Transmembrane</keyword>
<feature type="compositionally biased region" description="Polar residues" evidence="1">
    <location>
        <begin position="430"/>
        <end position="441"/>
    </location>
</feature>
<feature type="compositionally biased region" description="Polar residues" evidence="1">
    <location>
        <begin position="482"/>
        <end position="491"/>
    </location>
</feature>
<feature type="region of interest" description="Disordered" evidence="1">
    <location>
        <begin position="110"/>
        <end position="144"/>
    </location>
</feature>
<keyword evidence="4" id="KW-1185">Reference proteome</keyword>
<dbReference type="AlphaFoldDB" id="W4K1H8"/>
<sequence>MGFLKRLLSMGSRRNKKRRAVEQLGEIPISREDREKIEEEQEATASRLLRSSSAHFSVVSEVDYASLPPLPHPINGLNVTPVPSPNRAASIQTRGKYSVKVHDRKIEACTEFPNANPPIETPTRDCSDNGLPQQSRRHAITPRDQNRMYRLRQDPSVVSLLDMYDSHGQLDNKAFSNSPVKEGRAQVKRNGSTLRQLLGNPESATQNGDAIEGDISWAERFLDEGIDHRARSSVMPSFEPFGLDAGGRARNAHDKTITVKTDTTFIYADDHSNEDFDNDRIISSMEVELSLDSEEARNDTHASGQQDLSTPHRASEVFGFLLDKDRRGETPRQTRSSDDSEHLLPAIPPNLNADPSTKSANSPDFNVITAIPSSSRRDAFDSIPSSRSPKQESPSSTGSIYDDPPQTAMIMNRTPVAVADSMLRQGSQALQVQVTPSNLPTSRIPRGPRGPRSSILIDNPFETQTPRAQEPSQRRVSKESTKSSIRPSQIPTRDVLRATTNASSKKLKLNSAPRTPVSSRKGQQRSTSRGSAAWSLVDEPSMSQVGNETITPTAAKSKPSRARPLTDVGKENTPSPNASIELSKASGTKPHLHVNFNKTKSPVTPARSRTLFHHAPSPASSSSISRLLEIMNFHRSPGLQAYTAVVLMFSPTSCTVFFLVLQLSHIYSLSFPSAA</sequence>
<keyword evidence="2" id="KW-0472">Membrane</keyword>
<dbReference type="RefSeq" id="XP_009549450.1">
    <property type="nucleotide sequence ID" value="XM_009551155.1"/>
</dbReference>
<reference evidence="3 4" key="1">
    <citation type="journal article" date="2012" name="New Phytol.">
        <title>Insight into trade-off between wood decay and parasitism from the genome of a fungal forest pathogen.</title>
        <authorList>
            <person name="Olson A."/>
            <person name="Aerts A."/>
            <person name="Asiegbu F."/>
            <person name="Belbahri L."/>
            <person name="Bouzid O."/>
            <person name="Broberg A."/>
            <person name="Canback B."/>
            <person name="Coutinho P.M."/>
            <person name="Cullen D."/>
            <person name="Dalman K."/>
            <person name="Deflorio G."/>
            <person name="van Diepen L.T."/>
            <person name="Dunand C."/>
            <person name="Duplessis S."/>
            <person name="Durling M."/>
            <person name="Gonthier P."/>
            <person name="Grimwood J."/>
            <person name="Fossdal C.G."/>
            <person name="Hansson D."/>
            <person name="Henrissat B."/>
            <person name="Hietala A."/>
            <person name="Himmelstrand K."/>
            <person name="Hoffmeister D."/>
            <person name="Hogberg N."/>
            <person name="James T.Y."/>
            <person name="Karlsson M."/>
            <person name="Kohler A."/>
            <person name="Kues U."/>
            <person name="Lee Y.H."/>
            <person name="Lin Y.C."/>
            <person name="Lind M."/>
            <person name="Lindquist E."/>
            <person name="Lombard V."/>
            <person name="Lucas S."/>
            <person name="Lunden K."/>
            <person name="Morin E."/>
            <person name="Murat C."/>
            <person name="Park J."/>
            <person name="Raffaello T."/>
            <person name="Rouze P."/>
            <person name="Salamov A."/>
            <person name="Schmutz J."/>
            <person name="Solheim H."/>
            <person name="Stahlberg J."/>
            <person name="Velez H."/>
            <person name="de Vries R.P."/>
            <person name="Wiebenga A."/>
            <person name="Woodward S."/>
            <person name="Yakovlev I."/>
            <person name="Garbelotto M."/>
            <person name="Martin F."/>
            <person name="Grigoriev I.V."/>
            <person name="Stenlid J."/>
        </authorList>
    </citation>
    <scope>NUCLEOTIDE SEQUENCE [LARGE SCALE GENOMIC DNA]</scope>
    <source>
        <strain evidence="3 4">TC 32-1</strain>
    </source>
</reference>
<name>W4K1H8_HETIT</name>
<evidence type="ECO:0000256" key="1">
    <source>
        <dbReference type="SAM" id="MobiDB-lite"/>
    </source>
</evidence>
<feature type="compositionally biased region" description="Polar residues" evidence="1">
    <location>
        <begin position="512"/>
        <end position="530"/>
    </location>
</feature>
<evidence type="ECO:0000256" key="2">
    <source>
        <dbReference type="SAM" id="Phobius"/>
    </source>
</evidence>
<feature type="compositionally biased region" description="Polar residues" evidence="1">
    <location>
        <begin position="541"/>
        <end position="554"/>
    </location>
</feature>
<dbReference type="Proteomes" id="UP000030671">
    <property type="component" value="Unassembled WGS sequence"/>
</dbReference>
<feature type="compositionally biased region" description="Polar residues" evidence="1">
    <location>
        <begin position="353"/>
        <end position="364"/>
    </location>
</feature>
<dbReference type="HOGENOM" id="CLU_026520_0_0_1"/>
<gene>
    <name evidence="3" type="ORF">HETIRDRAFT_478606</name>
</gene>
<dbReference type="KEGG" id="hir:HETIRDRAFT_478606"/>
<evidence type="ECO:0000313" key="4">
    <source>
        <dbReference type="Proteomes" id="UP000030671"/>
    </source>
</evidence>
<feature type="compositionally biased region" description="Basic and acidic residues" evidence="1">
    <location>
        <begin position="472"/>
        <end position="481"/>
    </location>
</feature>
<feature type="compositionally biased region" description="Low complexity" evidence="1">
    <location>
        <begin position="442"/>
        <end position="455"/>
    </location>
</feature>
<feature type="compositionally biased region" description="Low complexity" evidence="1">
    <location>
        <begin position="384"/>
        <end position="396"/>
    </location>
</feature>
<dbReference type="STRING" id="747525.W4K1H8"/>
<dbReference type="EMBL" id="KI925461">
    <property type="protein sequence ID" value="ETW79195.1"/>
    <property type="molecule type" value="Genomic_DNA"/>
</dbReference>
<protein>
    <submittedName>
        <fullName evidence="3">Uncharacterized protein</fullName>
    </submittedName>
</protein>
<dbReference type="GeneID" id="20677827"/>
<feature type="region of interest" description="Disordered" evidence="1">
    <location>
        <begin position="291"/>
        <end position="407"/>
    </location>
</feature>
<keyword evidence="2" id="KW-1133">Transmembrane helix</keyword>
<feature type="compositionally biased region" description="Basic and acidic residues" evidence="1">
    <location>
        <begin position="322"/>
        <end position="342"/>
    </location>
</feature>
<feature type="transmembrane region" description="Helical" evidence="2">
    <location>
        <begin position="641"/>
        <end position="661"/>
    </location>
</feature>
<organism evidence="3 4">
    <name type="scientific">Heterobasidion irregulare (strain TC 32-1)</name>
    <dbReference type="NCBI Taxonomy" id="747525"/>
    <lineage>
        <taxon>Eukaryota</taxon>
        <taxon>Fungi</taxon>
        <taxon>Dikarya</taxon>
        <taxon>Basidiomycota</taxon>
        <taxon>Agaricomycotina</taxon>
        <taxon>Agaricomycetes</taxon>
        <taxon>Russulales</taxon>
        <taxon>Bondarzewiaceae</taxon>
        <taxon>Heterobasidion</taxon>
        <taxon>Heterobasidion annosum species complex</taxon>
    </lineage>
</organism>